<keyword evidence="7 8" id="KW-0472">Membrane</keyword>
<feature type="transmembrane region" description="Helical" evidence="8">
    <location>
        <begin position="149"/>
        <end position="171"/>
    </location>
</feature>
<evidence type="ECO:0000256" key="8">
    <source>
        <dbReference type="SAM" id="Phobius"/>
    </source>
</evidence>
<dbReference type="RefSeq" id="WP_165230312.1">
    <property type="nucleotide sequence ID" value="NZ_JAAKZV010000003.1"/>
</dbReference>
<evidence type="ECO:0000256" key="7">
    <source>
        <dbReference type="ARBA" id="ARBA00023136"/>
    </source>
</evidence>
<dbReference type="InterPro" id="IPR002549">
    <property type="entry name" value="AI-2E-like"/>
</dbReference>
<proteinExistence type="inferred from homology"/>
<evidence type="ECO:0000256" key="4">
    <source>
        <dbReference type="ARBA" id="ARBA00022475"/>
    </source>
</evidence>
<dbReference type="PANTHER" id="PTHR21716:SF53">
    <property type="entry name" value="PERMEASE PERM-RELATED"/>
    <property type="match status" value="1"/>
</dbReference>
<gene>
    <name evidence="9" type="ORF">G5C51_01760</name>
</gene>
<name>A0A6G4TUG4_9ACTN</name>
<keyword evidence="4" id="KW-1003">Cell membrane</keyword>
<dbReference type="EMBL" id="JAAKZV010000003">
    <property type="protein sequence ID" value="NGN62631.1"/>
    <property type="molecule type" value="Genomic_DNA"/>
</dbReference>
<feature type="transmembrane region" description="Helical" evidence="8">
    <location>
        <begin position="206"/>
        <end position="228"/>
    </location>
</feature>
<reference evidence="9 10" key="1">
    <citation type="submission" date="2020-02" db="EMBL/GenBank/DDBJ databases">
        <title>Whole-genome analyses of novel actinobacteria.</title>
        <authorList>
            <person name="Sahin N."/>
        </authorList>
    </citation>
    <scope>NUCLEOTIDE SEQUENCE [LARGE SCALE GENOMIC DNA]</scope>
    <source>
        <strain evidence="9 10">A7024</strain>
    </source>
</reference>
<feature type="transmembrane region" description="Helical" evidence="8">
    <location>
        <begin position="68"/>
        <end position="93"/>
    </location>
</feature>
<comment type="caution">
    <text evidence="9">The sequence shown here is derived from an EMBL/GenBank/DDBJ whole genome shotgun (WGS) entry which is preliminary data.</text>
</comment>
<evidence type="ECO:0000256" key="3">
    <source>
        <dbReference type="ARBA" id="ARBA00022448"/>
    </source>
</evidence>
<keyword evidence="10" id="KW-1185">Reference proteome</keyword>
<dbReference type="Proteomes" id="UP000481583">
    <property type="component" value="Unassembled WGS sequence"/>
</dbReference>
<keyword evidence="6 8" id="KW-1133">Transmembrane helix</keyword>
<accession>A0A6G4TUG4</accession>
<keyword evidence="5 8" id="KW-0812">Transmembrane</keyword>
<comment type="subcellular location">
    <subcellularLocation>
        <location evidence="1">Cell membrane</location>
        <topology evidence="1">Multi-pass membrane protein</topology>
    </subcellularLocation>
</comment>
<dbReference type="PANTHER" id="PTHR21716">
    <property type="entry name" value="TRANSMEMBRANE PROTEIN"/>
    <property type="match status" value="1"/>
</dbReference>
<evidence type="ECO:0000256" key="6">
    <source>
        <dbReference type="ARBA" id="ARBA00022989"/>
    </source>
</evidence>
<feature type="transmembrane region" description="Helical" evidence="8">
    <location>
        <begin position="12"/>
        <end position="32"/>
    </location>
</feature>
<organism evidence="9 10">
    <name type="scientific">Streptomyces coryli</name>
    <dbReference type="NCBI Taxonomy" id="1128680"/>
    <lineage>
        <taxon>Bacteria</taxon>
        <taxon>Bacillati</taxon>
        <taxon>Actinomycetota</taxon>
        <taxon>Actinomycetes</taxon>
        <taxon>Kitasatosporales</taxon>
        <taxon>Streptomycetaceae</taxon>
        <taxon>Streptomyces</taxon>
    </lineage>
</organism>
<comment type="similarity">
    <text evidence="2">Belongs to the autoinducer-2 exporter (AI-2E) (TC 2.A.86) family.</text>
</comment>
<feature type="transmembrane region" description="Helical" evidence="8">
    <location>
        <begin position="38"/>
        <end position="56"/>
    </location>
</feature>
<evidence type="ECO:0000256" key="2">
    <source>
        <dbReference type="ARBA" id="ARBA00009773"/>
    </source>
</evidence>
<evidence type="ECO:0000256" key="1">
    <source>
        <dbReference type="ARBA" id="ARBA00004651"/>
    </source>
</evidence>
<feature type="transmembrane region" description="Helical" evidence="8">
    <location>
        <begin position="234"/>
        <end position="263"/>
    </location>
</feature>
<evidence type="ECO:0000313" key="10">
    <source>
        <dbReference type="Proteomes" id="UP000481583"/>
    </source>
</evidence>
<evidence type="ECO:0000313" key="9">
    <source>
        <dbReference type="EMBL" id="NGN62631.1"/>
    </source>
</evidence>
<keyword evidence="3" id="KW-0813">Transport</keyword>
<protein>
    <submittedName>
        <fullName evidence="9">AI-2E family transporter</fullName>
    </submittedName>
</protein>
<dbReference type="Pfam" id="PF01594">
    <property type="entry name" value="AI-2E_transport"/>
    <property type="match status" value="1"/>
</dbReference>
<evidence type="ECO:0000256" key="5">
    <source>
        <dbReference type="ARBA" id="ARBA00022692"/>
    </source>
</evidence>
<feature type="transmembrane region" description="Helical" evidence="8">
    <location>
        <begin position="270"/>
        <end position="289"/>
    </location>
</feature>
<feature type="transmembrane region" description="Helical" evidence="8">
    <location>
        <begin position="301"/>
        <end position="332"/>
    </location>
</feature>
<dbReference type="AlphaFoldDB" id="A0A6G4TUG4"/>
<sequence>MRGAPGRLNTAGTAAWMFTGLVAASGLVLFILTVLRPLLLPLVIAAALATVLLPLVDALAARRVPRAAGALLGCLLVIGILLFSAIVFVAGLVDQTDDIGAMLDEAGTNLAETAGDLGIGEQQATDVHQAIEKAAPTVLSAMLSGLADGAAATLQLVLGCTLGLYMLFFLLKDAGAVRKTVVQVIPLRPPLADQAVTRSAALVRRYFAGMTLIGLVNAVLTAVGALILQVESVLAIAVLTFILAYVPYIGALVSGAFAVLLALGSGGTTTAIWMLLIVLLANGALQNMIQPFALGAALRMHPLVVLLATVAAGVFAGVAGVMMAAPLTAIVLDIRRLIRQASSHDSPPQRP</sequence>
<dbReference type="GO" id="GO:0005886">
    <property type="term" value="C:plasma membrane"/>
    <property type="evidence" value="ECO:0007669"/>
    <property type="project" value="UniProtKB-SubCell"/>
</dbReference>